<dbReference type="InParanoid" id="Q95ZS6"/>
<keyword evidence="14" id="KW-1267">Proteomics identification</keyword>
<evidence type="ECO:0000313" key="11">
    <source>
        <dbReference type="EMBL" id="CCD71869.1"/>
    </source>
</evidence>
<dbReference type="Bgee" id="WBGene00018869">
    <property type="expression patterns" value="Expressed in pharyngeal muscle cell (C elegans) and 8 other cell types or tissues"/>
</dbReference>
<dbReference type="ExpressionAtlas" id="Q95ZS6">
    <property type="expression patterns" value="baseline and differential"/>
</dbReference>
<dbReference type="OrthoDB" id="418358at2759"/>
<keyword evidence="12" id="KW-1185">Reference proteome</keyword>
<dbReference type="Pfam" id="PF25450">
    <property type="entry name" value="Rab11-FIP3"/>
    <property type="match status" value="1"/>
</dbReference>
<dbReference type="Pfam" id="PF09457">
    <property type="entry name" value="RBD-FIP"/>
    <property type="match status" value="1"/>
</dbReference>
<evidence type="ECO:0000256" key="8">
    <source>
        <dbReference type="SAM" id="Coils"/>
    </source>
</evidence>
<dbReference type="FunFam" id="1.20.5.2440:FF:000007">
    <property type="entry name" value="Rab-11 Family Interacting-Protein"/>
    <property type="match status" value="1"/>
</dbReference>
<dbReference type="GO" id="GO:0030139">
    <property type="term" value="C:endocytic vesicle"/>
    <property type="evidence" value="ECO:0000318"/>
    <property type="project" value="GO_Central"/>
</dbReference>
<keyword evidence="4" id="KW-0813">Transport</keyword>
<dbReference type="UCSC" id="F55C12.1d.1">
    <property type="organism name" value="c. elegans"/>
</dbReference>
<evidence type="ECO:0000259" key="10">
    <source>
        <dbReference type="PROSITE" id="PS51511"/>
    </source>
</evidence>
<keyword evidence="6 8" id="KW-0175">Coiled coil</keyword>
<dbReference type="AGR" id="WB:WBGene00018869"/>
<keyword evidence="5" id="KW-0967">Endosome</keyword>
<evidence type="ECO:0000256" key="6">
    <source>
        <dbReference type="ARBA" id="ARBA00023054"/>
    </source>
</evidence>
<dbReference type="PANTHER" id="PTHR15726:SF7">
    <property type="entry name" value="NUCLEAR FALLOUT, ISOFORM J"/>
    <property type="match status" value="1"/>
</dbReference>
<feature type="region of interest" description="Disordered" evidence="9">
    <location>
        <begin position="1"/>
        <end position="52"/>
    </location>
</feature>
<dbReference type="CTD" id="173998"/>
<feature type="domain" description="FIP-RBD" evidence="10">
    <location>
        <begin position="286"/>
        <end position="348"/>
    </location>
</feature>
<dbReference type="IntAct" id="Q95ZS6">
    <property type="interactions" value="2"/>
</dbReference>
<dbReference type="OMA" id="SWNLKYQ"/>
<dbReference type="SMR" id="Q95ZS6"/>
<evidence type="ECO:0000256" key="7">
    <source>
        <dbReference type="ARBA" id="ARBA00023136"/>
    </source>
</evidence>
<name>Q95ZS6_CAEEL</name>
<gene>
    <name evidence="11 13" type="primary">rfip-1</name>
    <name evidence="11" type="ORF">CELE_F55C12.1</name>
    <name evidence="13" type="ORF">F55C12.1</name>
</gene>
<protein>
    <submittedName>
        <fullName evidence="11">FIP-RBD domain-containing protein</fullName>
    </submittedName>
</protein>
<dbReference type="SUPFAM" id="SSF144270">
    <property type="entry name" value="Eferin C-derminal domain-like"/>
    <property type="match status" value="1"/>
</dbReference>
<evidence type="ECO:0000256" key="4">
    <source>
        <dbReference type="ARBA" id="ARBA00022448"/>
    </source>
</evidence>
<dbReference type="PaxDb" id="6239-F55C12.1b"/>
<dbReference type="GO" id="GO:0032465">
    <property type="term" value="P:regulation of cytokinesis"/>
    <property type="evidence" value="ECO:0000318"/>
    <property type="project" value="GO_Central"/>
</dbReference>
<evidence type="ECO:0000313" key="12">
    <source>
        <dbReference type="Proteomes" id="UP000001940"/>
    </source>
</evidence>
<dbReference type="eggNOG" id="KOG0982">
    <property type="taxonomic scope" value="Eukaryota"/>
</dbReference>
<dbReference type="FunCoup" id="Q95ZS6">
    <property type="interactions" value="170"/>
</dbReference>
<feature type="compositionally biased region" description="Low complexity" evidence="9">
    <location>
        <begin position="23"/>
        <end position="32"/>
    </location>
</feature>
<dbReference type="GO" id="GO:0032456">
    <property type="term" value="P:endocytic recycling"/>
    <property type="evidence" value="ECO:0000318"/>
    <property type="project" value="GO_Central"/>
</dbReference>
<dbReference type="Proteomes" id="UP000001940">
    <property type="component" value="Chromosome II"/>
</dbReference>
<feature type="coiled-coil region" evidence="8">
    <location>
        <begin position="155"/>
        <end position="288"/>
    </location>
</feature>
<dbReference type="PhylomeDB" id="Q95ZS6"/>
<accession>Q95ZS6</accession>
<evidence type="ECO:0007829" key="14">
    <source>
        <dbReference type="PeptideAtlas" id="Q95ZS6"/>
    </source>
</evidence>
<comment type="subcellular location">
    <subcellularLocation>
        <location evidence="2">Cleavage furrow</location>
    </subcellularLocation>
    <subcellularLocation>
        <location evidence="1">Midbody</location>
    </subcellularLocation>
    <subcellularLocation>
        <location evidence="3">Recycling endosome membrane</location>
        <topology evidence="3">Peripheral membrane protein</topology>
    </subcellularLocation>
</comment>
<evidence type="ECO:0000256" key="1">
    <source>
        <dbReference type="ARBA" id="ARBA00004214"/>
    </source>
</evidence>
<dbReference type="InterPro" id="IPR019018">
    <property type="entry name" value="Rab-bd_FIP-RBD"/>
</dbReference>
<dbReference type="GO" id="GO:0032154">
    <property type="term" value="C:cleavage furrow"/>
    <property type="evidence" value="ECO:0000318"/>
    <property type="project" value="GO_Central"/>
</dbReference>
<feature type="coiled-coil region" evidence="8">
    <location>
        <begin position="73"/>
        <end position="128"/>
    </location>
</feature>
<dbReference type="GO" id="GO:0055038">
    <property type="term" value="C:recycling endosome membrane"/>
    <property type="evidence" value="ECO:0000318"/>
    <property type="project" value="GO_Central"/>
</dbReference>
<reference evidence="11 12" key="1">
    <citation type="journal article" date="1998" name="Science">
        <title>Genome sequence of the nematode C. elegans: a platform for investigating biology.</title>
        <authorList>
            <consortium name="The C. elegans sequencing consortium"/>
            <person name="Sulson J.E."/>
            <person name="Waterston R."/>
        </authorList>
    </citation>
    <scope>NUCLEOTIDE SEQUENCE [LARGE SCALE GENOMIC DNA]</scope>
    <source>
        <strain evidence="11 12">Bristol N2</strain>
    </source>
</reference>
<organism evidence="11 12">
    <name type="scientific">Caenorhabditis elegans</name>
    <dbReference type="NCBI Taxonomy" id="6239"/>
    <lineage>
        <taxon>Eukaryota</taxon>
        <taxon>Metazoa</taxon>
        <taxon>Ecdysozoa</taxon>
        <taxon>Nematoda</taxon>
        <taxon>Chromadorea</taxon>
        <taxon>Rhabditida</taxon>
        <taxon>Rhabditina</taxon>
        <taxon>Rhabditomorpha</taxon>
        <taxon>Rhabditoidea</taxon>
        <taxon>Rhabditidae</taxon>
        <taxon>Peloderinae</taxon>
        <taxon>Caenorhabditis</taxon>
    </lineage>
</organism>
<dbReference type="GO" id="GO:0030496">
    <property type="term" value="C:midbody"/>
    <property type="evidence" value="ECO:0000318"/>
    <property type="project" value="GO_Central"/>
</dbReference>
<proteinExistence type="evidence at protein level"/>
<dbReference type="Reactome" id="R-CEL-5620916">
    <property type="pathway name" value="VxPx cargo-targeting to cilium"/>
</dbReference>
<dbReference type="AlphaFoldDB" id="Q95ZS6"/>
<dbReference type="WormBase" id="F55C12.1b">
    <property type="protein sequence ID" value="CE28452"/>
    <property type="gene ID" value="WBGene00018869"/>
    <property type="gene designation" value="rfip-1"/>
</dbReference>
<dbReference type="RefSeq" id="NP_495175.1">
    <property type="nucleotide sequence ID" value="NM_062774.5"/>
</dbReference>
<dbReference type="InterPro" id="IPR057316">
    <property type="entry name" value="Rab11-FIP3/4_dom"/>
</dbReference>
<dbReference type="GeneID" id="173998"/>
<dbReference type="STRING" id="6239.F55C12.1b.1"/>
<dbReference type="PROSITE" id="PS51511">
    <property type="entry name" value="FIP_RBD"/>
    <property type="match status" value="1"/>
</dbReference>
<evidence type="ECO:0000256" key="2">
    <source>
        <dbReference type="ARBA" id="ARBA00004626"/>
    </source>
</evidence>
<evidence type="ECO:0000256" key="3">
    <source>
        <dbReference type="ARBA" id="ARBA00004654"/>
    </source>
</evidence>
<sequence length="471" mass="53944">MTTEFVSEEESKYADSPMRLQGSSASSASVASRLYGTRSRRDSLGGSSSESDLIAFGGDQDALNDFSSQMNQLNSFTKRYSELEERNMSLSDERTRLKTENSVLKERMHNLEEQLTDNEDRFKQLLSDEKARGTESMSRLKREKELETESWNLKYQMLEKDLISVKKDAERSNEETKRIRNELEKTENKLEEAQLLVEGMEEERIQLERQFRKFKEEAQQDIDSSSEMVEVLALETEELRRKVDGPRSESISDREDMHEEIEILKAKVAELMKEKEEMTDQLLATSVERGRSLIADTPSLADELAGGDSSQLLDALREQEICNQKLRVYINGILMRVIERHPEILEIGEEGILSKLTVRRRISVLANVVVIIDSRRVIITDTFSKNLRLPSLIVSSMGMNRHMTSSTIGTQFLVTWHATFSLFFSFLHPCDFQNALLQMFLCTISSFLVPFTPSNSIFELRATSQIDPVNG</sequence>
<evidence type="ECO:0000256" key="5">
    <source>
        <dbReference type="ARBA" id="ARBA00022753"/>
    </source>
</evidence>
<keyword evidence="7" id="KW-0472">Membrane</keyword>
<dbReference type="InterPro" id="IPR037245">
    <property type="entry name" value="FIP-RBD_C_sf"/>
</dbReference>
<evidence type="ECO:0000313" key="13">
    <source>
        <dbReference type="WormBase" id="F55C12.1b"/>
    </source>
</evidence>
<dbReference type="EMBL" id="BX284602">
    <property type="protein sequence ID" value="CCD71869.1"/>
    <property type="molecule type" value="Genomic_DNA"/>
</dbReference>
<dbReference type="InterPro" id="IPR051977">
    <property type="entry name" value="Rab11-interacting_regulator"/>
</dbReference>
<evidence type="ECO:0000256" key="9">
    <source>
        <dbReference type="SAM" id="MobiDB-lite"/>
    </source>
</evidence>
<dbReference type="Gene3D" id="1.20.5.2440">
    <property type="match status" value="1"/>
</dbReference>
<dbReference type="PANTHER" id="PTHR15726">
    <property type="entry name" value="RAB11-FAMILY INTERACTING PROTEIN"/>
    <property type="match status" value="1"/>
</dbReference>